<dbReference type="OrthoDB" id="9815602at2"/>
<dbReference type="STRING" id="360411.AC812_00050"/>
<name>A0A0P6XR05_9CHLR</name>
<dbReference type="InterPro" id="IPR015168">
    <property type="entry name" value="SsuA/THI5"/>
</dbReference>
<evidence type="ECO:0000313" key="3">
    <source>
        <dbReference type="EMBL" id="KPL79256.1"/>
    </source>
</evidence>
<evidence type="ECO:0000313" key="4">
    <source>
        <dbReference type="Proteomes" id="UP000050514"/>
    </source>
</evidence>
<dbReference type="EMBL" id="LGHJ01000001">
    <property type="protein sequence ID" value="KPL79256.1"/>
    <property type="molecule type" value="Genomic_DNA"/>
</dbReference>
<feature type="chain" id="PRO_5006133178" description="SsuA/THI5-like domain-containing protein" evidence="1">
    <location>
        <begin position="22"/>
        <end position="335"/>
    </location>
</feature>
<dbReference type="Pfam" id="PF09084">
    <property type="entry name" value="NMT1"/>
    <property type="match status" value="1"/>
</dbReference>
<dbReference type="GO" id="GO:0009228">
    <property type="term" value="P:thiamine biosynthetic process"/>
    <property type="evidence" value="ECO:0007669"/>
    <property type="project" value="InterPro"/>
</dbReference>
<accession>A0A0P6XR05</accession>
<dbReference type="Gene3D" id="3.40.190.10">
    <property type="entry name" value="Periplasmic binding protein-like II"/>
    <property type="match status" value="2"/>
</dbReference>
<sequence>MRKLHSLLIAALLLVILSGCATPATPAPTAGLTPIRLPVGFIPNIQFAPLYVAIERGYFRELGLDVSLDYSMENDNVALVGAGQIPFAVVSGEQVLLGRAQDLPVVYVMSWYRDFPVGIAALESSGIRQPADLRGRKVGIPGTYGASYIGLQALLNAAGLKETDINLQSIGFNQVEALTTGQVEAGVVYIVNEPIQLRALGYDVRVLRVADSIALVSNGLITNEKTLKENPDLVRRMISAFLRGVQDTVADPDAAYEISTRYVENLASLSETDAATQRGVLSASIDLYQTNPWGQSNPQAWENTFNLLVQMNLIPATLDWKAAFTNEYLPRPPQY</sequence>
<reference evidence="3 4" key="1">
    <citation type="submission" date="2015-07" db="EMBL/GenBank/DDBJ databases">
        <title>Draft genome of Bellilinea caldifistulae DSM 17877.</title>
        <authorList>
            <person name="Hemp J."/>
            <person name="Ward L.M."/>
            <person name="Pace L.A."/>
            <person name="Fischer W.W."/>
        </authorList>
    </citation>
    <scope>NUCLEOTIDE SEQUENCE [LARGE SCALE GENOMIC DNA]</scope>
    <source>
        <strain evidence="3 4">GOMI-1</strain>
    </source>
</reference>
<keyword evidence="4" id="KW-1185">Reference proteome</keyword>
<feature type="domain" description="SsuA/THI5-like" evidence="2">
    <location>
        <begin position="44"/>
        <end position="255"/>
    </location>
</feature>
<evidence type="ECO:0000256" key="1">
    <source>
        <dbReference type="SAM" id="SignalP"/>
    </source>
</evidence>
<gene>
    <name evidence="3" type="ORF">AC812_00050</name>
</gene>
<dbReference type="PROSITE" id="PS51257">
    <property type="entry name" value="PROKAR_LIPOPROTEIN"/>
    <property type="match status" value="1"/>
</dbReference>
<dbReference type="InterPro" id="IPR027939">
    <property type="entry name" value="NMT1/THI5"/>
</dbReference>
<dbReference type="PANTHER" id="PTHR31528:SF15">
    <property type="entry name" value="RIBOFLAVIN-BINDING PROTEIN RIBY"/>
    <property type="match status" value="1"/>
</dbReference>
<protein>
    <recommendedName>
        <fullName evidence="2">SsuA/THI5-like domain-containing protein</fullName>
    </recommendedName>
</protein>
<organism evidence="3 4">
    <name type="scientific">Bellilinea caldifistulae</name>
    <dbReference type="NCBI Taxonomy" id="360411"/>
    <lineage>
        <taxon>Bacteria</taxon>
        <taxon>Bacillati</taxon>
        <taxon>Chloroflexota</taxon>
        <taxon>Anaerolineae</taxon>
        <taxon>Anaerolineales</taxon>
        <taxon>Anaerolineaceae</taxon>
        <taxon>Bellilinea</taxon>
    </lineage>
</organism>
<dbReference type="SUPFAM" id="SSF53850">
    <property type="entry name" value="Periplasmic binding protein-like II"/>
    <property type="match status" value="1"/>
</dbReference>
<dbReference type="AlphaFoldDB" id="A0A0P6XR05"/>
<evidence type="ECO:0000259" key="2">
    <source>
        <dbReference type="Pfam" id="PF09084"/>
    </source>
</evidence>
<dbReference type="RefSeq" id="WP_061912925.1">
    <property type="nucleotide sequence ID" value="NZ_DF967971.1"/>
</dbReference>
<comment type="caution">
    <text evidence="3">The sequence shown here is derived from an EMBL/GenBank/DDBJ whole genome shotgun (WGS) entry which is preliminary data.</text>
</comment>
<feature type="signal peptide" evidence="1">
    <location>
        <begin position="1"/>
        <end position="21"/>
    </location>
</feature>
<proteinExistence type="predicted"/>
<dbReference type="Proteomes" id="UP000050514">
    <property type="component" value="Unassembled WGS sequence"/>
</dbReference>
<keyword evidence="1" id="KW-0732">Signal</keyword>
<dbReference type="PANTHER" id="PTHR31528">
    <property type="entry name" value="4-AMINO-5-HYDROXYMETHYL-2-METHYLPYRIMIDINE PHOSPHATE SYNTHASE THI11-RELATED"/>
    <property type="match status" value="1"/>
</dbReference>